<proteinExistence type="predicted"/>
<evidence type="ECO:0000313" key="2">
    <source>
        <dbReference type="EMBL" id="CAE6536573.1"/>
    </source>
</evidence>
<keyword evidence="1" id="KW-0732">Signal</keyword>
<gene>
    <name evidence="2" type="ORF">RDB_LOCUS187473</name>
    <name evidence="3" type="ORF">RSOLAG22IIIB_12929</name>
</gene>
<dbReference type="EMBL" id="CYGV01001920">
    <property type="protein sequence ID" value="CUA77943.1"/>
    <property type="molecule type" value="Genomic_DNA"/>
</dbReference>
<dbReference type="Proteomes" id="UP000044841">
    <property type="component" value="Unassembled WGS sequence"/>
</dbReference>
<feature type="signal peptide" evidence="1">
    <location>
        <begin position="1"/>
        <end position="20"/>
    </location>
</feature>
<dbReference type="EMBL" id="CAJMWT010009024">
    <property type="protein sequence ID" value="CAE6536573.1"/>
    <property type="molecule type" value="Genomic_DNA"/>
</dbReference>
<accession>A0A0K6GH74</accession>
<dbReference type="AlphaFoldDB" id="A0A0K6GH74"/>
<evidence type="ECO:0000313" key="4">
    <source>
        <dbReference type="Proteomes" id="UP000044841"/>
    </source>
</evidence>
<reference evidence="2" key="2">
    <citation type="submission" date="2021-01" db="EMBL/GenBank/DDBJ databases">
        <authorList>
            <person name="Kaushik A."/>
        </authorList>
    </citation>
    <scope>NUCLEOTIDE SEQUENCE</scope>
    <source>
        <strain evidence="2">AG2-2IIIB</strain>
    </source>
</reference>
<name>A0A0K6GH74_9AGAM</name>
<evidence type="ECO:0000313" key="3">
    <source>
        <dbReference type="EMBL" id="CUA77943.1"/>
    </source>
</evidence>
<evidence type="ECO:0000256" key="1">
    <source>
        <dbReference type="SAM" id="SignalP"/>
    </source>
</evidence>
<organism evidence="3 4">
    <name type="scientific">Rhizoctonia solani</name>
    <dbReference type="NCBI Taxonomy" id="456999"/>
    <lineage>
        <taxon>Eukaryota</taxon>
        <taxon>Fungi</taxon>
        <taxon>Dikarya</taxon>
        <taxon>Basidiomycota</taxon>
        <taxon>Agaricomycotina</taxon>
        <taxon>Agaricomycetes</taxon>
        <taxon>Cantharellales</taxon>
        <taxon>Ceratobasidiaceae</taxon>
        <taxon>Rhizoctonia</taxon>
    </lineage>
</organism>
<reference evidence="3 4" key="1">
    <citation type="submission" date="2015-07" db="EMBL/GenBank/DDBJ databases">
        <authorList>
            <person name="Noorani M."/>
        </authorList>
    </citation>
    <scope>NUCLEOTIDE SEQUENCE [LARGE SCALE GENOMIC DNA]</scope>
    <source>
        <strain evidence="3">BBA 69670</strain>
    </source>
</reference>
<feature type="chain" id="PRO_5035992991" evidence="1">
    <location>
        <begin position="21"/>
        <end position="69"/>
    </location>
</feature>
<keyword evidence="4" id="KW-1185">Reference proteome</keyword>
<protein>
    <submittedName>
        <fullName evidence="3">Uncharacterized protein</fullName>
    </submittedName>
</protein>
<sequence>MKHLFAVLAVLATGLQVVLATPTPLSLESNKLKRSCRVKGESCMNLPYPLLCCEGEGECGRKYGPAICS</sequence>
<dbReference type="Proteomes" id="UP000663843">
    <property type="component" value="Unassembled WGS sequence"/>
</dbReference>